<evidence type="ECO:0000259" key="3">
    <source>
        <dbReference type="Pfam" id="PF08541"/>
    </source>
</evidence>
<protein>
    <recommendedName>
        <fullName evidence="3">Beta-ketoacyl-[acyl-carrier-protein] synthase III C-terminal domain-containing protein</fullName>
    </recommendedName>
</protein>
<proteinExistence type="predicted"/>
<organism evidence="4 5">
    <name type="scientific">Streptomyces brevispora</name>
    <dbReference type="NCBI Taxonomy" id="887462"/>
    <lineage>
        <taxon>Bacteria</taxon>
        <taxon>Bacillati</taxon>
        <taxon>Actinomycetota</taxon>
        <taxon>Actinomycetes</taxon>
        <taxon>Kitasatosporales</taxon>
        <taxon>Streptomycetaceae</taxon>
        <taxon>Streptomyces</taxon>
    </lineage>
</organism>
<gene>
    <name evidence="4" type="ORF">OIE64_07800</name>
</gene>
<feature type="region of interest" description="Disordered" evidence="2">
    <location>
        <begin position="1"/>
        <end position="46"/>
    </location>
</feature>
<feature type="compositionally biased region" description="Low complexity" evidence="2">
    <location>
        <begin position="93"/>
        <end position="109"/>
    </location>
</feature>
<reference evidence="4 5" key="1">
    <citation type="submission" date="2022-10" db="EMBL/GenBank/DDBJ databases">
        <title>The complete genomes of actinobacterial strains from the NBC collection.</title>
        <authorList>
            <person name="Joergensen T.S."/>
            <person name="Alvarez Arevalo M."/>
            <person name="Sterndorff E.B."/>
            <person name="Faurdal D."/>
            <person name="Vuksanovic O."/>
            <person name="Mourched A.-S."/>
            <person name="Charusanti P."/>
            <person name="Shaw S."/>
            <person name="Blin K."/>
            <person name="Weber T."/>
        </authorList>
    </citation>
    <scope>NUCLEOTIDE SEQUENCE [LARGE SCALE GENOMIC DNA]</scope>
    <source>
        <strain evidence="4 5">NBC 01769</strain>
    </source>
</reference>
<dbReference type="SUPFAM" id="SSF53901">
    <property type="entry name" value="Thiolase-like"/>
    <property type="match status" value="1"/>
</dbReference>
<feature type="domain" description="Beta-ketoacyl-[acyl-carrier-protein] synthase III C-terminal" evidence="3">
    <location>
        <begin position="40"/>
        <end position="82"/>
    </location>
</feature>
<dbReference type="Proteomes" id="UP001330827">
    <property type="component" value="Chromosome"/>
</dbReference>
<feature type="region of interest" description="Disordered" evidence="2">
    <location>
        <begin position="88"/>
        <end position="109"/>
    </location>
</feature>
<evidence type="ECO:0000313" key="5">
    <source>
        <dbReference type="Proteomes" id="UP001330827"/>
    </source>
</evidence>
<evidence type="ECO:0000256" key="1">
    <source>
        <dbReference type="ARBA" id="ARBA00022679"/>
    </source>
</evidence>
<evidence type="ECO:0000256" key="2">
    <source>
        <dbReference type="SAM" id="MobiDB-lite"/>
    </source>
</evidence>
<dbReference type="InterPro" id="IPR016039">
    <property type="entry name" value="Thiolase-like"/>
</dbReference>
<dbReference type="EMBL" id="CP109114">
    <property type="protein sequence ID" value="WSC12748.1"/>
    <property type="molecule type" value="Genomic_DNA"/>
</dbReference>
<sequence>MAGTSPRSRRHAARSRARFRSARRHPADNPRTVRQHGRRLHTNTGSASIPVTLDAVHREGLLAPGDRVPFVAFGGGMNLAASPCTWTGLPVPSGSSGRISGSSGRGFSE</sequence>
<dbReference type="RefSeq" id="WP_244318401.1">
    <property type="nucleotide sequence ID" value="NZ_CP109114.1"/>
</dbReference>
<keyword evidence="1" id="KW-0808">Transferase</keyword>
<dbReference type="Pfam" id="PF08541">
    <property type="entry name" value="ACP_syn_III_C"/>
    <property type="match status" value="1"/>
</dbReference>
<accession>A0ABZ1G0D5</accession>
<keyword evidence="5" id="KW-1185">Reference proteome</keyword>
<feature type="compositionally biased region" description="Basic residues" evidence="2">
    <location>
        <begin position="7"/>
        <end position="24"/>
    </location>
</feature>
<evidence type="ECO:0000313" key="4">
    <source>
        <dbReference type="EMBL" id="WSC12748.1"/>
    </source>
</evidence>
<name>A0ABZ1G0D5_9ACTN</name>
<dbReference type="Gene3D" id="3.40.47.10">
    <property type="match status" value="1"/>
</dbReference>
<dbReference type="InterPro" id="IPR013747">
    <property type="entry name" value="ACP_syn_III_C"/>
</dbReference>